<evidence type="ECO:0000259" key="2">
    <source>
        <dbReference type="Pfam" id="PF12776"/>
    </source>
</evidence>
<dbReference type="InterPro" id="IPR024752">
    <property type="entry name" value="Myb/SANT-like_dom"/>
</dbReference>
<keyword evidence="3" id="KW-0238">DNA-binding</keyword>
<keyword evidence="4" id="KW-1185">Reference proteome</keyword>
<dbReference type="GO" id="GO:0003677">
    <property type="term" value="F:DNA binding"/>
    <property type="evidence" value="ECO:0007669"/>
    <property type="project" value="UniProtKB-KW"/>
</dbReference>
<dbReference type="EMBL" id="JAKELL010000017">
    <property type="protein sequence ID" value="KAH8993776.1"/>
    <property type="molecule type" value="Genomic_DNA"/>
</dbReference>
<comment type="caution">
    <text evidence="3">The sequence shown here is derived from an EMBL/GenBank/DDBJ whole genome shotgun (WGS) entry which is preliminary data.</text>
</comment>
<reference evidence="3" key="1">
    <citation type="submission" date="2022-01" db="EMBL/GenBank/DDBJ databases">
        <title>Comparative genomics reveals a dynamic genome evolution in the ectomycorrhizal milk-cap (Lactarius) mushrooms.</title>
        <authorList>
            <consortium name="DOE Joint Genome Institute"/>
            <person name="Lebreton A."/>
            <person name="Tang N."/>
            <person name="Kuo A."/>
            <person name="LaButti K."/>
            <person name="Drula E."/>
            <person name="Barry K."/>
            <person name="Clum A."/>
            <person name="Lipzen A."/>
            <person name="Mousain D."/>
            <person name="Ng V."/>
            <person name="Wang R."/>
            <person name="Wang X."/>
            <person name="Dai Y."/>
            <person name="Henrissat B."/>
            <person name="Grigoriev I.V."/>
            <person name="Guerin-Laguette A."/>
            <person name="Yu F."/>
            <person name="Martin F.M."/>
        </authorList>
    </citation>
    <scope>NUCLEOTIDE SEQUENCE</scope>
    <source>
        <strain evidence="3">QP</strain>
    </source>
</reference>
<dbReference type="Pfam" id="PF12776">
    <property type="entry name" value="Myb_DNA-bind_3"/>
    <property type="match status" value="1"/>
</dbReference>
<evidence type="ECO:0000256" key="1">
    <source>
        <dbReference type="SAM" id="MobiDB-lite"/>
    </source>
</evidence>
<feature type="domain" description="Myb/SANT-like" evidence="2">
    <location>
        <begin position="11"/>
        <end position="109"/>
    </location>
</feature>
<dbReference type="AlphaFoldDB" id="A0AAD4LJS7"/>
<name>A0AAD4LJS7_9AGAM</name>
<dbReference type="Proteomes" id="UP001201163">
    <property type="component" value="Unassembled WGS sequence"/>
</dbReference>
<feature type="region of interest" description="Disordered" evidence="1">
    <location>
        <begin position="182"/>
        <end position="258"/>
    </location>
</feature>
<proteinExistence type="predicted"/>
<evidence type="ECO:0000313" key="3">
    <source>
        <dbReference type="EMBL" id="KAH8993776.1"/>
    </source>
</evidence>
<dbReference type="PANTHER" id="PTHR46929">
    <property type="entry name" value="EXPRESSED PROTEIN"/>
    <property type="match status" value="1"/>
</dbReference>
<gene>
    <name evidence="3" type="ORF">EDB92DRAFT_2102857</name>
</gene>
<sequence>MDEKPDKNPVKWSQADKAMLLQTLVDEKAKANWGDNNPKKVAWTACERALTDSKKKSGETPKSIQSIKNRWQRLKQEYDVMKEIRGLSGFGWDPILNTVTAENDVWDAYIKDQGPSKAKLVKKFRTKPLLLFDAVSELVDGRPSISVLPPPQPCAPEPTLSDFAIDPTLDDISLDMGMVLGDETGTQTTVPPSGRSTQTKEASASFYGSDRYSSEDDNTQDIVPASQAAPSQSKRKRVESTGPSKESQKPRHVSAGQGMTEMARSLQDVFEHMKKRQEEKVSSTQQDPRQDLDKAIELLSEDATLDDDEFMEVVDHFSNNLNFARAYTTMRTPLMHAMLIWRRLKKLHGE</sequence>
<protein>
    <submittedName>
        <fullName evidence="3">Myb/SANT-like DNA-binding domain-containing protein</fullName>
    </submittedName>
</protein>
<organism evidence="3 4">
    <name type="scientific">Lactarius akahatsu</name>
    <dbReference type="NCBI Taxonomy" id="416441"/>
    <lineage>
        <taxon>Eukaryota</taxon>
        <taxon>Fungi</taxon>
        <taxon>Dikarya</taxon>
        <taxon>Basidiomycota</taxon>
        <taxon>Agaricomycotina</taxon>
        <taxon>Agaricomycetes</taxon>
        <taxon>Russulales</taxon>
        <taxon>Russulaceae</taxon>
        <taxon>Lactarius</taxon>
    </lineage>
</organism>
<dbReference type="PANTHER" id="PTHR46929:SF3">
    <property type="entry name" value="MYB_SANT-LIKE DOMAIN-CONTAINING PROTEIN"/>
    <property type="match status" value="1"/>
</dbReference>
<feature type="compositionally biased region" description="Polar residues" evidence="1">
    <location>
        <begin position="184"/>
        <end position="202"/>
    </location>
</feature>
<evidence type="ECO:0000313" key="4">
    <source>
        <dbReference type="Proteomes" id="UP001201163"/>
    </source>
</evidence>
<accession>A0AAD4LJS7</accession>